<dbReference type="OrthoDB" id="9809813at2"/>
<dbReference type="RefSeq" id="WP_133343205.1">
    <property type="nucleotide sequence ID" value="NZ_SMZO01000026.1"/>
</dbReference>
<feature type="transmembrane region" description="Helical" evidence="1">
    <location>
        <begin position="20"/>
        <end position="37"/>
    </location>
</feature>
<dbReference type="AlphaFoldDB" id="A0A4R6AR43"/>
<gene>
    <name evidence="3" type="ORF">E2L05_12295</name>
</gene>
<dbReference type="Proteomes" id="UP000294562">
    <property type="component" value="Unassembled WGS sequence"/>
</dbReference>
<dbReference type="InterPro" id="IPR051599">
    <property type="entry name" value="Cell_Envelope_Assoc"/>
</dbReference>
<reference evidence="3 4" key="1">
    <citation type="submission" date="2019-03" db="EMBL/GenBank/DDBJ databases">
        <title>Rhodobacteraceae bacterium SM1902, a new member of the family Rhodobacteraceae isolated from Yantai.</title>
        <authorList>
            <person name="Sun Y."/>
        </authorList>
    </citation>
    <scope>NUCLEOTIDE SEQUENCE [LARGE SCALE GENOMIC DNA]</scope>
    <source>
        <strain evidence="3 4">SM1902</strain>
    </source>
</reference>
<dbReference type="CDD" id="cd06259">
    <property type="entry name" value="YdcF-like"/>
    <property type="match status" value="1"/>
</dbReference>
<dbReference type="Gene3D" id="3.40.50.620">
    <property type="entry name" value="HUPs"/>
    <property type="match status" value="1"/>
</dbReference>
<keyword evidence="1" id="KW-0812">Transmembrane</keyword>
<evidence type="ECO:0000313" key="4">
    <source>
        <dbReference type="Proteomes" id="UP000294562"/>
    </source>
</evidence>
<evidence type="ECO:0000256" key="1">
    <source>
        <dbReference type="SAM" id="Phobius"/>
    </source>
</evidence>
<keyword evidence="1" id="KW-1133">Transmembrane helix</keyword>
<dbReference type="GO" id="GO:0000270">
    <property type="term" value="P:peptidoglycan metabolic process"/>
    <property type="evidence" value="ECO:0007669"/>
    <property type="project" value="TreeGrafter"/>
</dbReference>
<dbReference type="GO" id="GO:0043164">
    <property type="term" value="P:Gram-negative-bacterium-type cell wall biogenesis"/>
    <property type="evidence" value="ECO:0007669"/>
    <property type="project" value="TreeGrafter"/>
</dbReference>
<keyword evidence="4" id="KW-1185">Reference proteome</keyword>
<evidence type="ECO:0000259" key="2">
    <source>
        <dbReference type="Pfam" id="PF02698"/>
    </source>
</evidence>
<evidence type="ECO:0000313" key="3">
    <source>
        <dbReference type="EMBL" id="TDL86971.1"/>
    </source>
</evidence>
<proteinExistence type="predicted"/>
<comment type="caution">
    <text evidence="3">The sequence shown here is derived from an EMBL/GenBank/DDBJ whole genome shotgun (WGS) entry which is preliminary data.</text>
</comment>
<dbReference type="GO" id="GO:0005886">
    <property type="term" value="C:plasma membrane"/>
    <property type="evidence" value="ECO:0007669"/>
    <property type="project" value="TreeGrafter"/>
</dbReference>
<dbReference type="Pfam" id="PF02698">
    <property type="entry name" value="DUF218"/>
    <property type="match status" value="1"/>
</dbReference>
<feature type="transmembrane region" description="Helical" evidence="1">
    <location>
        <begin position="44"/>
        <end position="65"/>
    </location>
</feature>
<sequence length="276" mass="30079">MADLFLVLSKTIWTFLKPETWVVIAVFAALLCVWRGWRKSALGLLAVLLVGLMSLAIWPFGSLMIRPLEARFPAAPPLPIPPAAILVLGGAEQANITQMHNLPATGPAGERFMEAITLARRFPEAAVVFTGGTGWFLEGSKSGAEVAQRIFSDAGIDKERMILEGRSRTTWQNAVMTLPLMDRTGDGPVLLLTSAYHMPRSVGVFCAAKWNNLVAWPVDHRDGGVLQNWGWRLAENLETLNIAAKEWVGILAYKMTGRAAPYTQSGGAINCTPPQD</sequence>
<protein>
    <submittedName>
        <fullName evidence="3">YdcF family protein</fullName>
    </submittedName>
</protein>
<dbReference type="InterPro" id="IPR003848">
    <property type="entry name" value="DUF218"/>
</dbReference>
<dbReference type="InterPro" id="IPR014729">
    <property type="entry name" value="Rossmann-like_a/b/a_fold"/>
</dbReference>
<feature type="domain" description="DUF218" evidence="2">
    <location>
        <begin position="84"/>
        <end position="249"/>
    </location>
</feature>
<keyword evidence="1" id="KW-0472">Membrane</keyword>
<dbReference type="EMBL" id="SMZO01000026">
    <property type="protein sequence ID" value="TDL86971.1"/>
    <property type="molecule type" value="Genomic_DNA"/>
</dbReference>
<name>A0A4R6AR43_9RHOB</name>
<organism evidence="3 4">
    <name type="scientific">Meridianimarinicoccus aquatilis</name>
    <dbReference type="NCBI Taxonomy" id="2552766"/>
    <lineage>
        <taxon>Bacteria</taxon>
        <taxon>Pseudomonadati</taxon>
        <taxon>Pseudomonadota</taxon>
        <taxon>Alphaproteobacteria</taxon>
        <taxon>Rhodobacterales</taxon>
        <taxon>Paracoccaceae</taxon>
        <taxon>Meridianimarinicoccus</taxon>
    </lineage>
</organism>
<dbReference type="PANTHER" id="PTHR30336">
    <property type="entry name" value="INNER MEMBRANE PROTEIN, PROBABLE PERMEASE"/>
    <property type="match status" value="1"/>
</dbReference>
<dbReference type="PANTHER" id="PTHR30336:SF4">
    <property type="entry name" value="ENVELOPE BIOGENESIS FACTOR ELYC"/>
    <property type="match status" value="1"/>
</dbReference>
<accession>A0A4R6AR43</accession>